<dbReference type="Proteomes" id="UP000319700">
    <property type="component" value="Unassembled WGS sequence"/>
</dbReference>
<gene>
    <name evidence="1" type="ORF">EAH81_18830</name>
</gene>
<dbReference type="OrthoDB" id="1357272at2"/>
<evidence type="ECO:0000313" key="1">
    <source>
        <dbReference type="EMBL" id="TPG37547.1"/>
    </source>
</evidence>
<name>A0A502EJ76_9FLAO</name>
<dbReference type="RefSeq" id="WP_140509913.1">
    <property type="nucleotide sequence ID" value="NZ_RCZH01000013.1"/>
</dbReference>
<dbReference type="EMBL" id="RCZH01000013">
    <property type="protein sequence ID" value="TPG37547.1"/>
    <property type="molecule type" value="Genomic_DNA"/>
</dbReference>
<organism evidence="1 2">
    <name type="scientific">Flavobacterium pectinovorum</name>
    <dbReference type="NCBI Taxonomy" id="29533"/>
    <lineage>
        <taxon>Bacteria</taxon>
        <taxon>Pseudomonadati</taxon>
        <taxon>Bacteroidota</taxon>
        <taxon>Flavobacteriia</taxon>
        <taxon>Flavobacteriales</taxon>
        <taxon>Flavobacteriaceae</taxon>
        <taxon>Flavobacterium</taxon>
    </lineage>
</organism>
<dbReference type="AlphaFoldDB" id="A0A502EJ76"/>
<evidence type="ECO:0000313" key="2">
    <source>
        <dbReference type="Proteomes" id="UP000319700"/>
    </source>
</evidence>
<reference evidence="1 2" key="1">
    <citation type="journal article" date="2019" name="Environ. Microbiol.">
        <title>Species interactions and distinct microbial communities in high Arctic permafrost affected cryosols are associated with the CH4 and CO2 gas fluxes.</title>
        <authorList>
            <person name="Altshuler I."/>
            <person name="Hamel J."/>
            <person name="Turney S."/>
            <person name="Magnuson E."/>
            <person name="Levesque R."/>
            <person name="Greer C."/>
            <person name="Whyte L.G."/>
        </authorList>
    </citation>
    <scope>NUCLEOTIDE SEQUENCE [LARGE SCALE GENOMIC DNA]</scope>
    <source>
        <strain evidence="1 2">42</strain>
    </source>
</reference>
<proteinExistence type="predicted"/>
<keyword evidence="2" id="KW-1185">Reference proteome</keyword>
<comment type="caution">
    <text evidence="1">The sequence shown here is derived from an EMBL/GenBank/DDBJ whole genome shotgun (WGS) entry which is preliminary data.</text>
</comment>
<protein>
    <submittedName>
        <fullName evidence="1">Uncharacterized protein</fullName>
    </submittedName>
</protein>
<accession>A0A502EJ76</accession>
<sequence length="151" mass="17952">MEIEIIEKQNQCLVAYNDGVLLFYSTIKSNWFNRIIKIYNPYDVLVLELKDDAFFYEILHQNKFMTKLISRISKEAIIFSNDKRLFTKSAYFITINNNFNYFFEGRKIAQVKQKIINFSTKFLLTINDEDLEFADQIIFHVLSIKTGFSID</sequence>